<feature type="region of interest" description="Disordered" evidence="1">
    <location>
        <begin position="281"/>
        <end position="376"/>
    </location>
</feature>
<dbReference type="PANTHER" id="PTHR47165">
    <property type="entry name" value="OS03G0429900 PROTEIN"/>
    <property type="match status" value="1"/>
</dbReference>
<feature type="domain" description="Replication protein A 70 kDa DNA-binding subunit B/D first OB fold" evidence="2">
    <location>
        <begin position="3"/>
        <end position="107"/>
    </location>
</feature>
<dbReference type="SUPFAM" id="SSF50249">
    <property type="entry name" value="Nucleic acid-binding proteins"/>
    <property type="match status" value="2"/>
</dbReference>
<evidence type="ECO:0000313" key="3">
    <source>
        <dbReference type="EMBL" id="EEC81660.1"/>
    </source>
</evidence>
<dbReference type="InterPro" id="IPR003871">
    <property type="entry name" value="RFA1B/D_OB_1st"/>
</dbReference>
<feature type="compositionally biased region" description="Polar residues" evidence="1">
    <location>
        <begin position="298"/>
        <end position="312"/>
    </location>
</feature>
<accession>B8B7Z8</accession>
<protein>
    <recommendedName>
        <fullName evidence="2">Replication protein A 70 kDa DNA-binding subunit B/D first OB fold domain-containing protein</fullName>
    </recommendedName>
</protein>
<dbReference type="PANTHER" id="PTHR47165:SF4">
    <property type="entry name" value="OS03G0429900 PROTEIN"/>
    <property type="match status" value="1"/>
</dbReference>
<sequence>MEYSLLSQINSTRHNWRIKVRVARSWHLSGTSKGRDFTALELILVNEEGVGITACVGENEIQKFSTSIVEGHAYFLRNFRVSRQTKKLNAVPSTYVIFFTPWTIVEEIPTEISGSLPLYIFNFVDFEDLDERARHPNGLVDVIGQLTVVHPLVQSNGLNGPSVRRNVELRDLSYKLNVVIEDSTGRAKIFMFGGMAEQVLRRTAANLVEESSANQLLLPSPLRALIGRRYVFQIVISEQTFRTRQLCFQVRKVFNPPPIDGQNNGVHATLGNSLSHATLARTSGAQKKCDPTPLMEASGSSSNKASTLQTYGVTELPTDPKGSATPPPPFAHGAITETSPQKGNEISEEHGTPVGKRSRSTRKELFSTKKVKASDD</sequence>
<dbReference type="Proteomes" id="UP000007015">
    <property type="component" value="Chromosome 7"/>
</dbReference>
<dbReference type="Gene3D" id="2.40.50.140">
    <property type="entry name" value="Nucleic acid-binding proteins"/>
    <property type="match status" value="2"/>
</dbReference>
<keyword evidence="4" id="KW-1185">Reference proteome</keyword>
<dbReference type="CDD" id="cd04480">
    <property type="entry name" value="RPA1_DBD_A_like"/>
    <property type="match status" value="1"/>
</dbReference>
<feature type="compositionally biased region" description="Basic and acidic residues" evidence="1">
    <location>
        <begin position="361"/>
        <end position="376"/>
    </location>
</feature>
<dbReference type="Pfam" id="PF02721">
    <property type="entry name" value="DUF223"/>
    <property type="match status" value="1"/>
</dbReference>
<dbReference type="EMBL" id="CM000132">
    <property type="protein sequence ID" value="EEC81660.1"/>
    <property type="molecule type" value="Genomic_DNA"/>
</dbReference>
<dbReference type="InterPro" id="IPR012340">
    <property type="entry name" value="NA-bd_OB-fold"/>
</dbReference>
<dbReference type="AlphaFoldDB" id="B8B7Z8"/>
<organism evidence="3 4">
    <name type="scientific">Oryza sativa subsp. indica</name>
    <name type="common">Rice</name>
    <dbReference type="NCBI Taxonomy" id="39946"/>
    <lineage>
        <taxon>Eukaryota</taxon>
        <taxon>Viridiplantae</taxon>
        <taxon>Streptophyta</taxon>
        <taxon>Embryophyta</taxon>
        <taxon>Tracheophyta</taxon>
        <taxon>Spermatophyta</taxon>
        <taxon>Magnoliopsida</taxon>
        <taxon>Liliopsida</taxon>
        <taxon>Poales</taxon>
        <taxon>Poaceae</taxon>
        <taxon>BOP clade</taxon>
        <taxon>Oryzoideae</taxon>
        <taxon>Oryzeae</taxon>
        <taxon>Oryzinae</taxon>
        <taxon>Oryza</taxon>
        <taxon>Oryza sativa</taxon>
    </lineage>
</organism>
<evidence type="ECO:0000256" key="1">
    <source>
        <dbReference type="SAM" id="MobiDB-lite"/>
    </source>
</evidence>
<reference evidence="3 4" key="1">
    <citation type="journal article" date="2005" name="PLoS Biol.">
        <title>The genomes of Oryza sativa: a history of duplications.</title>
        <authorList>
            <person name="Yu J."/>
            <person name="Wang J."/>
            <person name="Lin W."/>
            <person name="Li S."/>
            <person name="Li H."/>
            <person name="Zhou J."/>
            <person name="Ni P."/>
            <person name="Dong W."/>
            <person name="Hu S."/>
            <person name="Zeng C."/>
            <person name="Zhang J."/>
            <person name="Zhang Y."/>
            <person name="Li R."/>
            <person name="Xu Z."/>
            <person name="Li S."/>
            <person name="Li X."/>
            <person name="Zheng H."/>
            <person name="Cong L."/>
            <person name="Lin L."/>
            <person name="Yin J."/>
            <person name="Geng J."/>
            <person name="Li G."/>
            <person name="Shi J."/>
            <person name="Liu J."/>
            <person name="Lv H."/>
            <person name="Li J."/>
            <person name="Wang J."/>
            <person name="Deng Y."/>
            <person name="Ran L."/>
            <person name="Shi X."/>
            <person name="Wang X."/>
            <person name="Wu Q."/>
            <person name="Li C."/>
            <person name="Ren X."/>
            <person name="Wang J."/>
            <person name="Wang X."/>
            <person name="Li D."/>
            <person name="Liu D."/>
            <person name="Zhang X."/>
            <person name="Ji Z."/>
            <person name="Zhao W."/>
            <person name="Sun Y."/>
            <person name="Zhang Z."/>
            <person name="Bao J."/>
            <person name="Han Y."/>
            <person name="Dong L."/>
            <person name="Ji J."/>
            <person name="Chen P."/>
            <person name="Wu S."/>
            <person name="Liu J."/>
            <person name="Xiao Y."/>
            <person name="Bu D."/>
            <person name="Tan J."/>
            <person name="Yang L."/>
            <person name="Ye C."/>
            <person name="Zhang J."/>
            <person name="Xu J."/>
            <person name="Zhou Y."/>
            <person name="Yu Y."/>
            <person name="Zhang B."/>
            <person name="Zhuang S."/>
            <person name="Wei H."/>
            <person name="Liu B."/>
            <person name="Lei M."/>
            <person name="Yu H."/>
            <person name="Li Y."/>
            <person name="Xu H."/>
            <person name="Wei S."/>
            <person name="He X."/>
            <person name="Fang L."/>
            <person name="Zhang Z."/>
            <person name="Zhang Y."/>
            <person name="Huang X."/>
            <person name="Su Z."/>
            <person name="Tong W."/>
            <person name="Li J."/>
            <person name="Tong Z."/>
            <person name="Li S."/>
            <person name="Ye J."/>
            <person name="Wang L."/>
            <person name="Fang L."/>
            <person name="Lei T."/>
            <person name="Chen C."/>
            <person name="Chen H."/>
            <person name="Xu Z."/>
            <person name="Li H."/>
            <person name="Huang H."/>
            <person name="Zhang F."/>
            <person name="Xu H."/>
            <person name="Li N."/>
            <person name="Zhao C."/>
            <person name="Li S."/>
            <person name="Dong L."/>
            <person name="Huang Y."/>
            <person name="Li L."/>
            <person name="Xi Y."/>
            <person name="Qi Q."/>
            <person name="Li W."/>
            <person name="Zhang B."/>
            <person name="Hu W."/>
            <person name="Zhang Y."/>
            <person name="Tian X."/>
            <person name="Jiao Y."/>
            <person name="Liang X."/>
            <person name="Jin J."/>
            <person name="Gao L."/>
            <person name="Zheng W."/>
            <person name="Hao B."/>
            <person name="Liu S."/>
            <person name="Wang W."/>
            <person name="Yuan L."/>
            <person name="Cao M."/>
            <person name="McDermott J."/>
            <person name="Samudrala R."/>
            <person name="Wang J."/>
            <person name="Wong G.K."/>
            <person name="Yang H."/>
        </authorList>
    </citation>
    <scope>NUCLEOTIDE SEQUENCE [LARGE SCALE GENOMIC DNA]</scope>
    <source>
        <strain evidence="4">cv. 93-11</strain>
    </source>
</reference>
<evidence type="ECO:0000259" key="2">
    <source>
        <dbReference type="Pfam" id="PF02721"/>
    </source>
</evidence>
<proteinExistence type="predicted"/>
<dbReference type="OMA" id="GRAKIFM"/>
<dbReference type="STRING" id="39946.B8B7Z8"/>
<evidence type="ECO:0000313" key="4">
    <source>
        <dbReference type="Proteomes" id="UP000007015"/>
    </source>
</evidence>
<gene>
    <name evidence="3" type="ORF">OsI_25208</name>
</gene>
<dbReference type="HOGENOM" id="CLU_022584_3_0_1"/>
<name>B8B7Z8_ORYSI</name>
<dbReference type="Gramene" id="BGIOSGA024686-TA">
    <property type="protein sequence ID" value="BGIOSGA024686-PA"/>
    <property type="gene ID" value="BGIOSGA024686"/>
</dbReference>